<dbReference type="STRING" id="573413.Spirs_2066"/>
<evidence type="ECO:0000259" key="10">
    <source>
        <dbReference type="PROSITE" id="PS50893"/>
    </source>
</evidence>
<dbReference type="PROSITE" id="PS00211">
    <property type="entry name" value="ABC_TRANSPORTER_1"/>
    <property type="match status" value="1"/>
</dbReference>
<dbReference type="GO" id="GO:0016887">
    <property type="term" value="F:ATP hydrolysis activity"/>
    <property type="evidence" value="ECO:0007669"/>
    <property type="project" value="InterPro"/>
</dbReference>
<gene>
    <name evidence="11" type="ordered locus">Spirs_2066</name>
</gene>
<evidence type="ECO:0000256" key="5">
    <source>
        <dbReference type="ARBA" id="ARBA00022737"/>
    </source>
</evidence>
<keyword evidence="12" id="KW-1185">Reference proteome</keyword>
<dbReference type="InterPro" id="IPR003439">
    <property type="entry name" value="ABC_transporter-like_ATP-bd"/>
</dbReference>
<dbReference type="SUPFAM" id="SSF52540">
    <property type="entry name" value="P-loop containing nucleoside triphosphate hydrolases"/>
    <property type="match status" value="2"/>
</dbReference>
<accession>E1R302</accession>
<keyword evidence="3" id="KW-1003">Cell membrane</keyword>
<dbReference type="InterPro" id="IPR003593">
    <property type="entry name" value="AAA+_ATPase"/>
</dbReference>
<dbReference type="GO" id="GO:0005524">
    <property type="term" value="F:ATP binding"/>
    <property type="evidence" value="ECO:0007669"/>
    <property type="project" value="UniProtKB-KW"/>
</dbReference>
<dbReference type="AlphaFoldDB" id="E1R302"/>
<dbReference type="KEGG" id="ssm:Spirs_2066"/>
<organism evidence="11 12">
    <name type="scientific">Sediminispirochaeta smaragdinae (strain DSM 11293 / JCM 15392 / SEBR 4228)</name>
    <name type="common">Spirochaeta smaragdinae</name>
    <dbReference type="NCBI Taxonomy" id="573413"/>
    <lineage>
        <taxon>Bacteria</taxon>
        <taxon>Pseudomonadati</taxon>
        <taxon>Spirochaetota</taxon>
        <taxon>Spirochaetia</taxon>
        <taxon>Spirochaetales</taxon>
        <taxon>Spirochaetaceae</taxon>
        <taxon>Sediminispirochaeta</taxon>
    </lineage>
</organism>
<evidence type="ECO:0000256" key="8">
    <source>
        <dbReference type="ARBA" id="ARBA00022967"/>
    </source>
</evidence>
<dbReference type="RefSeq" id="WP_013254652.1">
    <property type="nucleotide sequence ID" value="NC_014364.1"/>
</dbReference>
<keyword evidence="4" id="KW-0762">Sugar transport</keyword>
<evidence type="ECO:0000256" key="6">
    <source>
        <dbReference type="ARBA" id="ARBA00022741"/>
    </source>
</evidence>
<dbReference type="EMBL" id="CP002116">
    <property type="protein sequence ID" value="ADK81188.1"/>
    <property type="molecule type" value="Genomic_DNA"/>
</dbReference>
<evidence type="ECO:0000256" key="7">
    <source>
        <dbReference type="ARBA" id="ARBA00022840"/>
    </source>
</evidence>
<evidence type="ECO:0000256" key="3">
    <source>
        <dbReference type="ARBA" id="ARBA00022475"/>
    </source>
</evidence>
<dbReference type="PROSITE" id="PS50893">
    <property type="entry name" value="ABC_TRANSPORTER_2"/>
    <property type="match status" value="2"/>
</dbReference>
<keyword evidence="9" id="KW-0472">Membrane</keyword>
<dbReference type="InterPro" id="IPR017871">
    <property type="entry name" value="ABC_transporter-like_CS"/>
</dbReference>
<evidence type="ECO:0000256" key="4">
    <source>
        <dbReference type="ARBA" id="ARBA00022597"/>
    </source>
</evidence>
<sequence length="508" mass="56312">MSDPILEMKNITKSFSGVKVLDNVQLTVMPAEVHALMGENGAGKSTLMNILRGIYQPDGGDIFLEGKKIINHNPKEATEHRISMIHQELHPILDMNVAENIFLGREIKRGTDGICSIVNKKRMKEEAQKLFDVIGIAINPSILMRNLSVAQCQLVEIVKAISISAKIVIMDEPTSALTEKEVDLLFKQIDKLRSGGVSVIYISHKMDEIFRVADSITVLRDGQFIGSDKVGNLDKNNLIKMMVGRELTEIFPKAEARIGEVVLEARHYTWENKVKNVSFSLRRGEILGIAGLVGAGRSELVETLFGVHPNYDGKLYIEGKHVDIRKTGDAIVHKIALITEDRKQTGLNLSASIEQNITLVSLEQLFPHGIINKKKEALVTEKSMQRLGVKAGSRSVKTVSLSGGNQQKVVIAKWLLAEPEIIIMDEPTRGIDVGAKRDIYLLLGELVQAGKAVLMISSEIPEIMGVADRILVMAEGRITGELDRKDFSQEKIMYFASQFDKGNENEEN</sequence>
<feature type="domain" description="ABC transporter" evidence="10">
    <location>
        <begin position="6"/>
        <end position="246"/>
    </location>
</feature>
<protein>
    <submittedName>
        <fullName evidence="11">ABC transporter related protein</fullName>
    </submittedName>
</protein>
<name>E1R302_SEDSS</name>
<dbReference type="PANTHER" id="PTHR43790:SF9">
    <property type="entry name" value="GALACTOFURANOSE TRANSPORTER ATP-BINDING PROTEIN YTFR"/>
    <property type="match status" value="1"/>
</dbReference>
<reference evidence="11 12" key="1">
    <citation type="journal article" date="2010" name="Stand. Genomic Sci.">
        <title>Complete genome sequence of Spirochaeta smaragdinae type strain (SEBR 4228).</title>
        <authorList>
            <person name="Mavromatis K."/>
            <person name="Yasawong M."/>
            <person name="Chertkov O."/>
            <person name="Lapidus A."/>
            <person name="Lucas S."/>
            <person name="Nolan M."/>
            <person name="Del Rio T.G."/>
            <person name="Tice H."/>
            <person name="Cheng J.F."/>
            <person name="Pitluck S."/>
            <person name="Liolios K."/>
            <person name="Ivanova N."/>
            <person name="Tapia R."/>
            <person name="Han C."/>
            <person name="Bruce D."/>
            <person name="Goodwin L."/>
            <person name="Pati A."/>
            <person name="Chen A."/>
            <person name="Palaniappan K."/>
            <person name="Land M."/>
            <person name="Hauser L."/>
            <person name="Chang Y.J."/>
            <person name="Jeffries C.D."/>
            <person name="Detter J.C."/>
            <person name="Rohde M."/>
            <person name="Brambilla E."/>
            <person name="Spring S."/>
            <person name="Goker M."/>
            <person name="Sikorski J."/>
            <person name="Woyke T."/>
            <person name="Bristow J."/>
            <person name="Eisen J.A."/>
            <person name="Markowitz V."/>
            <person name="Hugenholtz P."/>
            <person name="Klenk H.P."/>
            <person name="Kyrpides N.C."/>
        </authorList>
    </citation>
    <scope>NUCLEOTIDE SEQUENCE [LARGE SCALE GENOMIC DNA]</scope>
    <source>
        <strain evidence="12">DSM 11293 / JCM 15392 / SEBR 4228</strain>
    </source>
</reference>
<dbReference type="CDD" id="cd03216">
    <property type="entry name" value="ABC_Carb_Monos_I"/>
    <property type="match status" value="1"/>
</dbReference>
<dbReference type="CDD" id="cd03215">
    <property type="entry name" value="ABC_Carb_Monos_II"/>
    <property type="match status" value="1"/>
</dbReference>
<keyword evidence="8" id="KW-1278">Translocase</keyword>
<evidence type="ECO:0000256" key="2">
    <source>
        <dbReference type="ARBA" id="ARBA00022448"/>
    </source>
</evidence>
<evidence type="ECO:0000256" key="1">
    <source>
        <dbReference type="ARBA" id="ARBA00004202"/>
    </source>
</evidence>
<dbReference type="InterPro" id="IPR050107">
    <property type="entry name" value="ABC_carbohydrate_import_ATPase"/>
</dbReference>
<proteinExistence type="predicted"/>
<dbReference type="HOGENOM" id="CLU_000604_92_3_12"/>
<dbReference type="OrthoDB" id="304830at2"/>
<keyword evidence="5" id="KW-0677">Repeat</keyword>
<keyword evidence="6" id="KW-0547">Nucleotide-binding</keyword>
<keyword evidence="7" id="KW-0067">ATP-binding</keyword>
<dbReference type="Proteomes" id="UP000002318">
    <property type="component" value="Chromosome"/>
</dbReference>
<dbReference type="PANTHER" id="PTHR43790">
    <property type="entry name" value="CARBOHYDRATE TRANSPORT ATP-BINDING PROTEIN MG119-RELATED"/>
    <property type="match status" value="1"/>
</dbReference>
<comment type="subcellular location">
    <subcellularLocation>
        <location evidence="1">Cell membrane</location>
        <topology evidence="1">Peripheral membrane protein</topology>
    </subcellularLocation>
</comment>
<dbReference type="SMART" id="SM00382">
    <property type="entry name" value="AAA"/>
    <property type="match status" value="2"/>
</dbReference>
<dbReference type="GO" id="GO:0005886">
    <property type="term" value="C:plasma membrane"/>
    <property type="evidence" value="ECO:0007669"/>
    <property type="project" value="UniProtKB-SubCell"/>
</dbReference>
<dbReference type="Pfam" id="PF00005">
    <property type="entry name" value="ABC_tran"/>
    <property type="match status" value="2"/>
</dbReference>
<evidence type="ECO:0000313" key="11">
    <source>
        <dbReference type="EMBL" id="ADK81188.1"/>
    </source>
</evidence>
<feature type="domain" description="ABC transporter" evidence="10">
    <location>
        <begin position="256"/>
        <end position="500"/>
    </location>
</feature>
<keyword evidence="2" id="KW-0813">Transport</keyword>
<evidence type="ECO:0000256" key="9">
    <source>
        <dbReference type="ARBA" id="ARBA00023136"/>
    </source>
</evidence>
<evidence type="ECO:0000313" key="12">
    <source>
        <dbReference type="Proteomes" id="UP000002318"/>
    </source>
</evidence>
<dbReference type="InterPro" id="IPR027417">
    <property type="entry name" value="P-loop_NTPase"/>
</dbReference>
<dbReference type="FunFam" id="3.40.50.300:FF:000127">
    <property type="entry name" value="Ribose import ATP-binding protein RbsA"/>
    <property type="match status" value="1"/>
</dbReference>
<dbReference type="eggNOG" id="COG1129">
    <property type="taxonomic scope" value="Bacteria"/>
</dbReference>
<dbReference type="Gene3D" id="3.40.50.300">
    <property type="entry name" value="P-loop containing nucleotide triphosphate hydrolases"/>
    <property type="match status" value="2"/>
</dbReference>